<dbReference type="HOGENOM" id="CLU_295383_0_0_1"/>
<dbReference type="EnsemblProtists" id="EOD05481">
    <property type="protein sequence ID" value="EOD05481"/>
    <property type="gene ID" value="EMIHUDRAFT_462013"/>
</dbReference>
<dbReference type="PANTHER" id="PTHR24171">
    <property type="entry name" value="ANKYRIN REPEAT DOMAIN-CONTAINING PROTEIN 39-RELATED"/>
    <property type="match status" value="1"/>
</dbReference>
<dbReference type="AlphaFoldDB" id="A0A0D3I2J6"/>
<dbReference type="PANTHER" id="PTHR24171:SF9">
    <property type="entry name" value="ANKYRIN REPEAT DOMAIN-CONTAINING PROTEIN 39"/>
    <property type="match status" value="1"/>
</dbReference>
<dbReference type="SMART" id="SM00248">
    <property type="entry name" value="ANK"/>
    <property type="match status" value="2"/>
</dbReference>
<feature type="region of interest" description="Disordered" evidence="4">
    <location>
        <begin position="901"/>
        <end position="922"/>
    </location>
</feature>
<feature type="compositionally biased region" description="Gly residues" evidence="4">
    <location>
        <begin position="390"/>
        <end position="399"/>
    </location>
</feature>
<dbReference type="KEGG" id="ehx:EMIHUDRAFT_462013"/>
<dbReference type="PROSITE" id="PS50297">
    <property type="entry name" value="ANK_REP_REGION"/>
    <property type="match status" value="1"/>
</dbReference>
<dbReference type="Pfam" id="PF12796">
    <property type="entry name" value="Ank_2"/>
    <property type="match status" value="1"/>
</dbReference>
<dbReference type="InterPro" id="IPR002110">
    <property type="entry name" value="Ankyrin_rpt"/>
</dbReference>
<evidence type="ECO:0000313" key="6">
    <source>
        <dbReference type="Proteomes" id="UP000013827"/>
    </source>
</evidence>
<evidence type="ECO:0000313" key="5">
    <source>
        <dbReference type="EnsemblProtists" id="EOD05481"/>
    </source>
</evidence>
<evidence type="ECO:0000256" key="3">
    <source>
        <dbReference type="PROSITE-ProRule" id="PRU00023"/>
    </source>
</evidence>
<feature type="compositionally biased region" description="Polar residues" evidence="4">
    <location>
        <begin position="126"/>
        <end position="137"/>
    </location>
</feature>
<feature type="repeat" description="ANK" evidence="3">
    <location>
        <begin position="185"/>
        <end position="217"/>
    </location>
</feature>
<feature type="repeat" description="ANK" evidence="3">
    <location>
        <begin position="152"/>
        <end position="185"/>
    </location>
</feature>
<sequence>MSGPPSTAAIRTDLARLQAAAAGASDASAFRTAVRNICAACRSSQLALAAYCREGVLPQLAAAMPQVIGNAPMGVCTLEAALCLAQKLLDAKGDAGAYAVGESVMARRVDGDFGEGIVLDTVGPPQYTTRGRPSSRSHSNEHRADVNCTDADGNSPLVLAASNAASVAMVQFLISRGAHVNYSSAAGSALGIAAAQDNTEVVRCLLAHGADAGVVDLSACAEESAALLREVLSDAAASDAKAGGSPGAAPLWPAERDSFASDAFRQLAPALVATLGSAHSPKLHKRVLMVLAYLVRRASAPRLAALSPLQLGAPPLAPCSLARALLGALRVLLASPALLEQFAALRMLTALLEAAPAVGATARRHGLEPVLARLAEATADIETAPAHGGAAAGGGGGSGASSPPAPAPAAASGGAASAAAATAPPPAPQAAAPHHHSRSVGLRAADVAALAAAALTLLRAAPAAADEAAPCAALVKLQSSQPFGAAMRELAGLLVGRQAPSAHELQQSGALRWLLGALTEGPPAELRARWAAFEAADAFGPPWLPRGEGALAQLLQLLHNGLVAAEAYSSAGEAAHALKPLGESLHVVLHPLHPASAAAAAAEAEGGPAPPLQYSIDPLVRVAELQALLLRTTAPDDTTYDAFCERLVGCVIEERPLPRGDAAATAAAGGAGGGGGGLPFRRATVTGLRVGTPLRLPLHTLEYDPPAGGAAGSRPAACEVVMASREYRIVGRVSKERLAEARSRAAAGGSRGAVADPDARIHSVTISCPEGLPVDFFLSEVLPEVRRALRQAEPGCAPMTRSVNDDYGWRDRGWERGGAQFERGLGEKLRDTGSAAVARRQTKREAETLVTRLKDTLMVAVEVDNESSNGGGDGEPPAAERFPLLSRVQGLVAFGGGGGGAGAGGGAGGAAGGDEGGSGGAQWLPATVAEAAGGGLSLVFDDGSFEAAVPGYRVRAVPQEEASKRLNPLAAIFMTFEQFLSSREERRADPELGGRESAPANLRRTLSAFHVGRAGQVGHVPMDGG</sequence>
<evidence type="ECO:0000256" key="4">
    <source>
        <dbReference type="SAM" id="MobiDB-lite"/>
    </source>
</evidence>
<dbReference type="Proteomes" id="UP000013827">
    <property type="component" value="Unassembled WGS sequence"/>
</dbReference>
<reference evidence="5" key="2">
    <citation type="submission" date="2024-10" db="UniProtKB">
        <authorList>
            <consortium name="EnsemblProtists"/>
        </authorList>
    </citation>
    <scope>IDENTIFICATION</scope>
</reference>
<accession>A0A0D3I2J6</accession>
<evidence type="ECO:0000256" key="1">
    <source>
        <dbReference type="ARBA" id="ARBA00022737"/>
    </source>
</evidence>
<feature type="region of interest" description="Disordered" evidence="4">
    <location>
        <begin position="385"/>
        <end position="438"/>
    </location>
</feature>
<feature type="compositionally biased region" description="Low complexity" evidence="4">
    <location>
        <begin position="408"/>
        <end position="422"/>
    </location>
</feature>
<protein>
    <submittedName>
        <fullName evidence="5">Uncharacterized protein</fullName>
    </submittedName>
</protein>
<dbReference type="PaxDb" id="2903-EOD05481"/>
<evidence type="ECO:0000256" key="2">
    <source>
        <dbReference type="ARBA" id="ARBA00023043"/>
    </source>
</evidence>
<proteinExistence type="predicted"/>
<dbReference type="PROSITE" id="PS50088">
    <property type="entry name" value="ANK_REPEAT"/>
    <property type="match status" value="2"/>
</dbReference>
<feature type="compositionally biased region" description="Gly residues" evidence="4">
    <location>
        <begin position="901"/>
        <end position="920"/>
    </location>
</feature>
<keyword evidence="2 3" id="KW-0040">ANK repeat</keyword>
<name>A0A0D3I2J6_EMIH1</name>
<organism evidence="5 6">
    <name type="scientific">Emiliania huxleyi (strain CCMP1516)</name>
    <dbReference type="NCBI Taxonomy" id="280463"/>
    <lineage>
        <taxon>Eukaryota</taxon>
        <taxon>Haptista</taxon>
        <taxon>Haptophyta</taxon>
        <taxon>Prymnesiophyceae</taxon>
        <taxon>Isochrysidales</taxon>
        <taxon>Noelaerhabdaceae</taxon>
        <taxon>Emiliania</taxon>
    </lineage>
</organism>
<dbReference type="SUPFAM" id="SSF48403">
    <property type="entry name" value="Ankyrin repeat"/>
    <property type="match status" value="1"/>
</dbReference>
<keyword evidence="6" id="KW-1185">Reference proteome</keyword>
<dbReference type="GeneID" id="17251368"/>
<dbReference type="InterPro" id="IPR036770">
    <property type="entry name" value="Ankyrin_rpt-contain_sf"/>
</dbReference>
<reference evidence="6" key="1">
    <citation type="journal article" date="2013" name="Nature">
        <title>Pan genome of the phytoplankton Emiliania underpins its global distribution.</title>
        <authorList>
            <person name="Read B.A."/>
            <person name="Kegel J."/>
            <person name="Klute M.J."/>
            <person name="Kuo A."/>
            <person name="Lefebvre S.C."/>
            <person name="Maumus F."/>
            <person name="Mayer C."/>
            <person name="Miller J."/>
            <person name="Monier A."/>
            <person name="Salamov A."/>
            <person name="Young J."/>
            <person name="Aguilar M."/>
            <person name="Claverie J.M."/>
            <person name="Frickenhaus S."/>
            <person name="Gonzalez K."/>
            <person name="Herman E.K."/>
            <person name="Lin Y.C."/>
            <person name="Napier J."/>
            <person name="Ogata H."/>
            <person name="Sarno A.F."/>
            <person name="Shmutz J."/>
            <person name="Schroeder D."/>
            <person name="de Vargas C."/>
            <person name="Verret F."/>
            <person name="von Dassow P."/>
            <person name="Valentin K."/>
            <person name="Van de Peer Y."/>
            <person name="Wheeler G."/>
            <person name="Dacks J.B."/>
            <person name="Delwiche C.F."/>
            <person name="Dyhrman S.T."/>
            <person name="Glockner G."/>
            <person name="John U."/>
            <person name="Richards T."/>
            <person name="Worden A.Z."/>
            <person name="Zhang X."/>
            <person name="Grigoriev I.V."/>
            <person name="Allen A.E."/>
            <person name="Bidle K."/>
            <person name="Borodovsky M."/>
            <person name="Bowler C."/>
            <person name="Brownlee C."/>
            <person name="Cock J.M."/>
            <person name="Elias M."/>
            <person name="Gladyshev V.N."/>
            <person name="Groth M."/>
            <person name="Guda C."/>
            <person name="Hadaegh A."/>
            <person name="Iglesias-Rodriguez M.D."/>
            <person name="Jenkins J."/>
            <person name="Jones B.M."/>
            <person name="Lawson T."/>
            <person name="Leese F."/>
            <person name="Lindquist E."/>
            <person name="Lobanov A."/>
            <person name="Lomsadze A."/>
            <person name="Malik S.B."/>
            <person name="Marsh M.E."/>
            <person name="Mackinder L."/>
            <person name="Mock T."/>
            <person name="Mueller-Roeber B."/>
            <person name="Pagarete A."/>
            <person name="Parker M."/>
            <person name="Probert I."/>
            <person name="Quesneville H."/>
            <person name="Raines C."/>
            <person name="Rensing S.A."/>
            <person name="Riano-Pachon D.M."/>
            <person name="Richier S."/>
            <person name="Rokitta S."/>
            <person name="Shiraiwa Y."/>
            <person name="Soanes D.M."/>
            <person name="van der Giezen M."/>
            <person name="Wahlund T.M."/>
            <person name="Williams B."/>
            <person name="Wilson W."/>
            <person name="Wolfe G."/>
            <person name="Wurch L.L."/>
        </authorList>
    </citation>
    <scope>NUCLEOTIDE SEQUENCE</scope>
</reference>
<dbReference type="RefSeq" id="XP_005757910.1">
    <property type="nucleotide sequence ID" value="XM_005757853.1"/>
</dbReference>
<keyword evidence="1" id="KW-0677">Repeat</keyword>
<dbReference type="Gene3D" id="1.25.40.20">
    <property type="entry name" value="Ankyrin repeat-containing domain"/>
    <property type="match status" value="1"/>
</dbReference>
<feature type="region of interest" description="Disordered" evidence="4">
    <location>
        <begin position="124"/>
        <end position="145"/>
    </location>
</feature>